<evidence type="ECO:0000313" key="5">
    <source>
        <dbReference type="EMBL" id="KAK4446290.1"/>
    </source>
</evidence>
<proteinExistence type="predicted"/>
<protein>
    <submittedName>
        <fullName evidence="5">NACHT nucleoside triphosphatase</fullName>
    </submittedName>
</protein>
<sequence>MDPLSALSATCNVLQLFDLAWKLLSGARTVYKSVDGATPNAAFLEATLDNVTQLRDSINAQKGLSPRLEKLCKLSEAVAADLSGILATLKSSAPQRKWQSFKVALRDIRTKKEIGDFLLRIQQLQTQVVTEVQFLMMNKQSALHQEVASLEQITKDLGANLDTHVDDLRKEVVHQLSQVKTTNVESMMEHLSEDVQRLSIRQPAEFESLSRQIDALSTAIAQLQREMQETKSMQGLLKLLQFERLDFRFESISVAHRKTFEWVFRDQDSETIPISGFEDWLRNTEDSPGIFWVRGKAGSGKSTLMKFLCNDYRTAENLRVWAGQDAHLVIAKHFFWNPGSSLQKSFEGLLQSLLFDILRQCPKQLRDAERRIKLRNIGATSRHHLGSMTLHTPLLWGVLQETIRTNPATKICFFIDGLDEYNGSSESIITLVNTLATYENTKVCVSSRPWAEFILAFGADDSLVLKVEDLTADDIHRYVYETLMANDRFKRLANQDVTLMGLMDEIVRKSDGVFLWVYLVVRSLLEGMKYADSTRFLWKRLRSFPVDLDEFFHHMLLGISPIYRTKAVNVFKIAMAATASMPAMMYHYIEQTEEIEGFPLGYPWTPVSQTDFVTSIEDMVLRLDGWTKGLLEVVHHGRAGPDFALSKVEFLHRTVRDFFEESTTIQDMFETHSDPDFDASGMICYGLLAFTKFHPQSGTEYTDYDVIMDIFYHAAMISDDAWRIRHVHPVLDEAGWAIRVGNRDWKNTPTVNTMCEYAAEYGLSGYIDEILQNCDPVYLVSDNRSVEELYTQLLWIALRSKRTSTQHERPWQSIAGFVLFLVERGANPNKWYGESTIWQQFLSDFGDRVKQRDGSVLEICRVLIMGGADPDVPWLDSTFRHRIALVLPYNEAAYLLGL</sequence>
<dbReference type="SUPFAM" id="SSF52540">
    <property type="entry name" value="P-loop containing nucleoside triphosphate hydrolases"/>
    <property type="match status" value="1"/>
</dbReference>
<dbReference type="Pfam" id="PF24883">
    <property type="entry name" value="NPHP3_N"/>
    <property type="match status" value="1"/>
</dbReference>
<dbReference type="AlphaFoldDB" id="A0AAV9GCY5"/>
<evidence type="ECO:0000256" key="2">
    <source>
        <dbReference type="SAM" id="Coils"/>
    </source>
</evidence>
<evidence type="ECO:0000256" key="1">
    <source>
        <dbReference type="ARBA" id="ARBA00022737"/>
    </source>
</evidence>
<dbReference type="InterPro" id="IPR027417">
    <property type="entry name" value="P-loop_NTPase"/>
</dbReference>
<reference evidence="5" key="1">
    <citation type="journal article" date="2023" name="Mol. Phylogenet. Evol.">
        <title>Genome-scale phylogeny and comparative genomics of the fungal order Sordariales.</title>
        <authorList>
            <person name="Hensen N."/>
            <person name="Bonometti L."/>
            <person name="Westerberg I."/>
            <person name="Brannstrom I.O."/>
            <person name="Guillou S."/>
            <person name="Cros-Aarteil S."/>
            <person name="Calhoun S."/>
            <person name="Haridas S."/>
            <person name="Kuo A."/>
            <person name="Mondo S."/>
            <person name="Pangilinan J."/>
            <person name="Riley R."/>
            <person name="LaButti K."/>
            <person name="Andreopoulos B."/>
            <person name="Lipzen A."/>
            <person name="Chen C."/>
            <person name="Yan M."/>
            <person name="Daum C."/>
            <person name="Ng V."/>
            <person name="Clum A."/>
            <person name="Steindorff A."/>
            <person name="Ohm R.A."/>
            <person name="Martin F."/>
            <person name="Silar P."/>
            <person name="Natvig D.O."/>
            <person name="Lalanne C."/>
            <person name="Gautier V."/>
            <person name="Ament-Velasquez S.L."/>
            <person name="Kruys A."/>
            <person name="Hutchinson M.I."/>
            <person name="Powell A.J."/>
            <person name="Barry K."/>
            <person name="Miller A.N."/>
            <person name="Grigoriev I.V."/>
            <person name="Debuchy R."/>
            <person name="Gladieux P."/>
            <person name="Hiltunen Thoren M."/>
            <person name="Johannesson H."/>
        </authorList>
    </citation>
    <scope>NUCLEOTIDE SEQUENCE</scope>
    <source>
        <strain evidence="5">PSN243</strain>
    </source>
</reference>
<comment type="caution">
    <text evidence="5">The sequence shown here is derived from an EMBL/GenBank/DDBJ whole genome shotgun (WGS) entry which is preliminary data.</text>
</comment>
<dbReference type="PANTHER" id="PTHR10039">
    <property type="entry name" value="AMELOGENIN"/>
    <property type="match status" value="1"/>
</dbReference>
<dbReference type="Pfam" id="PF25053">
    <property type="entry name" value="DUF7791"/>
    <property type="match status" value="1"/>
</dbReference>
<dbReference type="PANTHER" id="PTHR10039:SF5">
    <property type="entry name" value="NACHT DOMAIN-CONTAINING PROTEIN"/>
    <property type="match status" value="1"/>
</dbReference>
<dbReference type="InterPro" id="IPR056884">
    <property type="entry name" value="NPHP3-like_N"/>
</dbReference>
<feature type="coiled-coil region" evidence="2">
    <location>
        <begin position="206"/>
        <end position="233"/>
    </location>
</feature>
<keyword evidence="1" id="KW-0677">Repeat</keyword>
<evidence type="ECO:0000259" key="3">
    <source>
        <dbReference type="Pfam" id="PF24883"/>
    </source>
</evidence>
<feature type="domain" description="Nephrocystin 3-like N-terminal" evidence="3">
    <location>
        <begin position="275"/>
        <end position="448"/>
    </location>
</feature>
<name>A0AAV9GCY5_9PEZI</name>
<gene>
    <name evidence="5" type="ORF">QBC34DRAFT_331798</name>
</gene>
<dbReference type="EMBL" id="MU865958">
    <property type="protein sequence ID" value="KAK4446290.1"/>
    <property type="molecule type" value="Genomic_DNA"/>
</dbReference>
<accession>A0AAV9GCY5</accession>
<reference evidence="5" key="2">
    <citation type="submission" date="2023-05" db="EMBL/GenBank/DDBJ databases">
        <authorList>
            <consortium name="Lawrence Berkeley National Laboratory"/>
            <person name="Steindorff A."/>
            <person name="Hensen N."/>
            <person name="Bonometti L."/>
            <person name="Westerberg I."/>
            <person name="Brannstrom I.O."/>
            <person name="Guillou S."/>
            <person name="Cros-Aarteil S."/>
            <person name="Calhoun S."/>
            <person name="Haridas S."/>
            <person name="Kuo A."/>
            <person name="Mondo S."/>
            <person name="Pangilinan J."/>
            <person name="Riley R."/>
            <person name="Labutti K."/>
            <person name="Andreopoulos B."/>
            <person name="Lipzen A."/>
            <person name="Chen C."/>
            <person name="Yanf M."/>
            <person name="Daum C."/>
            <person name="Ng V."/>
            <person name="Clum A."/>
            <person name="Ohm R."/>
            <person name="Martin F."/>
            <person name="Silar P."/>
            <person name="Natvig D."/>
            <person name="Lalanne C."/>
            <person name="Gautier V."/>
            <person name="Ament-Velasquez S.L."/>
            <person name="Kruys A."/>
            <person name="Hutchinson M.I."/>
            <person name="Powell A.J."/>
            <person name="Barry K."/>
            <person name="Miller A.N."/>
            <person name="Grigoriev I.V."/>
            <person name="Debuchy R."/>
            <person name="Gladieux P."/>
            <person name="Thoren M.H."/>
            <person name="Johannesson H."/>
        </authorList>
    </citation>
    <scope>NUCLEOTIDE SEQUENCE</scope>
    <source>
        <strain evidence="5">PSN243</strain>
    </source>
</reference>
<organism evidence="5 6">
    <name type="scientific">Podospora aff. communis PSN243</name>
    <dbReference type="NCBI Taxonomy" id="3040156"/>
    <lineage>
        <taxon>Eukaryota</taxon>
        <taxon>Fungi</taxon>
        <taxon>Dikarya</taxon>
        <taxon>Ascomycota</taxon>
        <taxon>Pezizomycotina</taxon>
        <taxon>Sordariomycetes</taxon>
        <taxon>Sordariomycetidae</taxon>
        <taxon>Sordariales</taxon>
        <taxon>Podosporaceae</taxon>
        <taxon>Podospora</taxon>
    </lineage>
</organism>
<evidence type="ECO:0000313" key="6">
    <source>
        <dbReference type="Proteomes" id="UP001321760"/>
    </source>
</evidence>
<feature type="domain" description="DUF7791" evidence="4">
    <location>
        <begin position="559"/>
        <end position="695"/>
    </location>
</feature>
<keyword evidence="2" id="KW-0175">Coiled coil</keyword>
<dbReference type="Proteomes" id="UP001321760">
    <property type="component" value="Unassembled WGS sequence"/>
</dbReference>
<keyword evidence="6" id="KW-1185">Reference proteome</keyword>
<dbReference type="InterPro" id="IPR056693">
    <property type="entry name" value="DUF7791"/>
</dbReference>
<dbReference type="Gene3D" id="3.40.50.300">
    <property type="entry name" value="P-loop containing nucleotide triphosphate hydrolases"/>
    <property type="match status" value="1"/>
</dbReference>
<evidence type="ECO:0000259" key="4">
    <source>
        <dbReference type="Pfam" id="PF25053"/>
    </source>
</evidence>